<accession>A0A9N7LAI5</accession>
<dbReference type="Pfam" id="PF00176">
    <property type="entry name" value="SNF2-rel_dom"/>
    <property type="match status" value="1"/>
</dbReference>
<dbReference type="GO" id="GO:0008270">
    <property type="term" value="F:zinc ion binding"/>
    <property type="evidence" value="ECO:0007669"/>
    <property type="project" value="UniProtKB-KW"/>
</dbReference>
<dbReference type="InterPro" id="IPR049730">
    <property type="entry name" value="SNF2/RAD54-like_C"/>
</dbReference>
<organism evidence="6 7">
    <name type="scientific">Capsulimonas corticalis</name>
    <dbReference type="NCBI Taxonomy" id="2219043"/>
    <lineage>
        <taxon>Bacteria</taxon>
        <taxon>Bacillati</taxon>
        <taxon>Armatimonadota</taxon>
        <taxon>Armatimonadia</taxon>
        <taxon>Capsulimonadales</taxon>
        <taxon>Capsulimonadaceae</taxon>
        <taxon>Capsulimonas</taxon>
    </lineage>
</organism>
<dbReference type="SUPFAM" id="SSF52540">
    <property type="entry name" value="P-loop containing nucleoside triphosphate hydrolases"/>
    <property type="match status" value="2"/>
</dbReference>
<protein>
    <submittedName>
        <fullName evidence="6">Snf2 family protein</fullName>
    </submittedName>
</protein>
<feature type="domain" description="SWIM-type" evidence="3">
    <location>
        <begin position="77"/>
        <end position="116"/>
    </location>
</feature>
<dbReference type="InterPro" id="IPR038718">
    <property type="entry name" value="SNF2-like_sf"/>
</dbReference>
<dbReference type="PROSITE" id="PS50966">
    <property type="entry name" value="ZF_SWIM"/>
    <property type="match status" value="1"/>
</dbReference>
<dbReference type="InterPro" id="IPR014001">
    <property type="entry name" value="Helicase_ATP-bd"/>
</dbReference>
<dbReference type="AlphaFoldDB" id="A0A9N7LAI5"/>
<dbReference type="SMART" id="SM00490">
    <property type="entry name" value="HELICc"/>
    <property type="match status" value="1"/>
</dbReference>
<dbReference type="Pfam" id="PF08455">
    <property type="entry name" value="SNF2_assoc"/>
    <property type="match status" value="1"/>
</dbReference>
<dbReference type="CDD" id="cd18793">
    <property type="entry name" value="SF2_C_SNF"/>
    <property type="match status" value="1"/>
</dbReference>
<feature type="domain" description="Helicase C-terminal" evidence="5">
    <location>
        <begin position="925"/>
        <end position="1074"/>
    </location>
</feature>
<dbReference type="PROSITE" id="PS51192">
    <property type="entry name" value="HELICASE_ATP_BIND_1"/>
    <property type="match status" value="1"/>
</dbReference>
<evidence type="ECO:0000259" key="5">
    <source>
        <dbReference type="PROSITE" id="PS51194"/>
    </source>
</evidence>
<evidence type="ECO:0000256" key="2">
    <source>
        <dbReference type="PROSITE-ProRule" id="PRU00325"/>
    </source>
</evidence>
<keyword evidence="2" id="KW-0479">Metal-binding</keyword>
<dbReference type="InterPro" id="IPR007527">
    <property type="entry name" value="Znf_SWIM"/>
</dbReference>
<evidence type="ECO:0000259" key="4">
    <source>
        <dbReference type="PROSITE" id="PS51192"/>
    </source>
</evidence>
<dbReference type="GO" id="GO:0005524">
    <property type="term" value="F:ATP binding"/>
    <property type="evidence" value="ECO:0007669"/>
    <property type="project" value="InterPro"/>
</dbReference>
<dbReference type="PROSITE" id="PS51194">
    <property type="entry name" value="HELICASE_CTER"/>
    <property type="match status" value="1"/>
</dbReference>
<keyword evidence="2" id="KW-0862">Zinc</keyword>
<dbReference type="Gene3D" id="3.40.50.300">
    <property type="entry name" value="P-loop containing nucleotide triphosphate hydrolases"/>
    <property type="match status" value="1"/>
</dbReference>
<dbReference type="CDD" id="cd18012">
    <property type="entry name" value="DEXQc_arch_SWI2_SNF2"/>
    <property type="match status" value="1"/>
</dbReference>
<dbReference type="EMBL" id="AP025739">
    <property type="protein sequence ID" value="BDI34452.1"/>
    <property type="molecule type" value="Genomic_DNA"/>
</dbReference>
<keyword evidence="2" id="KW-0863">Zinc-finger</keyword>
<name>A0A9N7LAI5_9BACT</name>
<evidence type="ECO:0000256" key="1">
    <source>
        <dbReference type="ARBA" id="ARBA00022801"/>
    </source>
</evidence>
<dbReference type="RefSeq" id="WP_301002375.1">
    <property type="nucleotide sequence ID" value="NZ_AP025739.1"/>
</dbReference>
<proteinExistence type="predicted"/>
<reference evidence="6 7" key="1">
    <citation type="journal article" date="2019" name="Int. J. Syst. Evol. Microbiol.">
        <title>Capsulimonas corticalis gen. nov., sp. nov., an aerobic capsulated bacterium, of a novel bacterial order, Capsulimonadales ord. nov., of the class Armatimonadia of the phylum Armatimonadetes.</title>
        <authorList>
            <person name="Li J."/>
            <person name="Kudo C."/>
            <person name="Tonouchi A."/>
        </authorList>
    </citation>
    <scope>NUCLEOTIDE SEQUENCE [LARGE SCALE GENOMIC DNA]</scope>
    <source>
        <strain evidence="6 7">AX-7</strain>
    </source>
</reference>
<dbReference type="InterPro" id="IPR027417">
    <property type="entry name" value="P-loop_NTPase"/>
</dbReference>
<evidence type="ECO:0000259" key="3">
    <source>
        <dbReference type="PROSITE" id="PS50966"/>
    </source>
</evidence>
<keyword evidence="1" id="KW-0378">Hydrolase</keyword>
<dbReference type="InterPro" id="IPR000330">
    <property type="entry name" value="SNF2_N"/>
</dbReference>
<dbReference type="SMART" id="SM00487">
    <property type="entry name" value="DEXDc"/>
    <property type="match status" value="1"/>
</dbReference>
<dbReference type="Proteomes" id="UP000287394">
    <property type="component" value="Chromosome"/>
</dbReference>
<evidence type="ECO:0000313" key="7">
    <source>
        <dbReference type="Proteomes" id="UP000287394"/>
    </source>
</evidence>
<evidence type="ECO:0000313" key="6">
    <source>
        <dbReference type="EMBL" id="BDI34452.1"/>
    </source>
</evidence>
<gene>
    <name evidence="6" type="ORF">CCAX7_65030</name>
</gene>
<dbReference type="PANTHER" id="PTHR10799">
    <property type="entry name" value="SNF2/RAD54 HELICASE FAMILY"/>
    <property type="match status" value="1"/>
</dbReference>
<dbReference type="GO" id="GO:0016787">
    <property type="term" value="F:hydrolase activity"/>
    <property type="evidence" value="ECO:0007669"/>
    <property type="project" value="UniProtKB-KW"/>
</dbReference>
<sequence length="1087" mass="123373">MAIEWLPAQLTPATQSQTKSSEILNLESLSPGRLAGSPDPESYRKGIAYYNNGQVQLSHLDSNEAVLYVDGSLPEPYEVCVWVDGGKTYFDCECPVARDFTKTICKHKVAAALFLAQHFETEKAGKWEMALSDVLTPKQTKKTRTTQSLLFFSLQSRRMEWSIAAYSIPASNFTSINIHDHAAVAAQVKTLGLSKKATAIKNISATAKYLNATSSSILVAQLLGMNEQYTYYYYYNAKPLALDKIFPLLADCIVFRGTEQDPLQKPLKILTEPAAAELELHAAAEGMEIQPVITRNDRPEAFNLKKHVIVHQEPMWLLEGDALYPVTGTSDALVGLMSATREKPIFIPNAEKDRFFDAYLPQLTEQVQVRGEMVSWETHDSPPAPRIYLNEEDQQMRAQLRFGYGEHEITAGEPGAIVTRRKPGEAAMVRIHRHPELEEAHWQQMSKHGLKRGPSTDIFLLRAKTEPVDFLLHHVPKLAEAGFDVYGEEHLTSARINRNRPTMNFSVSSGIDWFDVKAVAQFGDQEVPLSVIRQAMKRREKYIKLADGSIGAIPEDWLERYKHLFAFAETTEDGLRIGNDHIALIDQLLEEDEAAVQIDVEFNARRDRLRAFSEIKPHALPKGFEGELRPYQKHGYDWLHFLHDYELGGCLADDMGIGKTVQALTFLQSLGESGHAEAASLIVLPRSLLFNWEREAAKFTPGLRVLMHSENSRTKNTHDFDEYDIILTTYGVMMRDIEFLRKYKFHYVVLDEAQAIKNPASQTAKSARLLKADHKLTLTGTPVENSTVELWSQFAFLNPGLLGSFEYFRDQFANAIERKQDERSADLLRKMVFPFILRRTKDQVATELPPRTERILTAEMEPAQRKLYNETRDKFRDELLQLIDTGGMNSARMRVLEALLRLRQIANHPRLIEGDSPIDSAKFELLIETLETLRSEGHKALIFSQFVKMLTLVREALEERDIPYMYLDGKTKDRQSRVDTFQADDQIPFFLISLKAGGTGLNLTAADYVIHIDPWWNPAVERQATDRTHRIGQTKPVFVYKLITRDTVEEKILELQDRKRALAEQLIATEGGFFKSLTKEDVGSLLG</sequence>
<dbReference type="KEGG" id="ccot:CCAX7_65030"/>
<feature type="domain" description="Helicase ATP-binding" evidence="4">
    <location>
        <begin position="640"/>
        <end position="800"/>
    </location>
</feature>
<dbReference type="InterPro" id="IPR001650">
    <property type="entry name" value="Helicase_C-like"/>
</dbReference>
<dbReference type="Pfam" id="PF00271">
    <property type="entry name" value="Helicase_C"/>
    <property type="match status" value="1"/>
</dbReference>
<keyword evidence="7" id="KW-1185">Reference proteome</keyword>
<dbReference type="InterPro" id="IPR013663">
    <property type="entry name" value="Helicase_SWF/SNF/SWI_bac"/>
</dbReference>
<dbReference type="Gene3D" id="3.40.50.10810">
    <property type="entry name" value="Tandem AAA-ATPase domain"/>
    <property type="match status" value="1"/>
</dbReference>